<dbReference type="InterPro" id="IPR036058">
    <property type="entry name" value="Kazal_dom_sf"/>
</dbReference>
<dbReference type="EMBL" id="JAHLQT010006108">
    <property type="protein sequence ID" value="KAG7175230.1"/>
    <property type="molecule type" value="Genomic_DNA"/>
</dbReference>
<dbReference type="AlphaFoldDB" id="A0A8J5TIQ5"/>
<name>A0A8J5TIQ5_HOMAM</name>
<feature type="domain" description="Kazal-like" evidence="1">
    <location>
        <begin position="75"/>
        <end position="129"/>
    </location>
</feature>
<keyword evidence="3" id="KW-1185">Reference proteome</keyword>
<evidence type="ECO:0000313" key="3">
    <source>
        <dbReference type="Proteomes" id="UP000747542"/>
    </source>
</evidence>
<reference evidence="2" key="1">
    <citation type="journal article" date="2021" name="Sci. Adv.">
        <title>The American lobster genome reveals insights on longevity, neural, and immune adaptations.</title>
        <authorList>
            <person name="Polinski J.M."/>
            <person name="Zimin A.V."/>
            <person name="Clark K.F."/>
            <person name="Kohn A.B."/>
            <person name="Sadowski N."/>
            <person name="Timp W."/>
            <person name="Ptitsyn A."/>
            <person name="Khanna P."/>
            <person name="Romanova D.Y."/>
            <person name="Williams P."/>
            <person name="Greenwood S.J."/>
            <person name="Moroz L.L."/>
            <person name="Walt D.R."/>
            <person name="Bodnar A.G."/>
        </authorList>
    </citation>
    <scope>NUCLEOTIDE SEQUENCE</scope>
    <source>
        <strain evidence="2">GMGI-L3</strain>
    </source>
</reference>
<proteinExistence type="predicted"/>
<dbReference type="Gene3D" id="3.30.60.30">
    <property type="match status" value="1"/>
</dbReference>
<evidence type="ECO:0000259" key="1">
    <source>
        <dbReference type="PROSITE" id="PS51465"/>
    </source>
</evidence>
<dbReference type="PROSITE" id="PS51465">
    <property type="entry name" value="KAZAL_2"/>
    <property type="match status" value="1"/>
</dbReference>
<accession>A0A8J5TIQ5</accession>
<comment type="caution">
    <text evidence="2">The sequence shown here is derived from an EMBL/GenBank/DDBJ whole genome shotgun (WGS) entry which is preliminary data.</text>
</comment>
<dbReference type="Proteomes" id="UP000747542">
    <property type="component" value="Unassembled WGS sequence"/>
</dbReference>
<sequence>MGKDVSEIIQGAPIVCVHPLERDVHSSPQVPPSVSIVSVYLDEPHLLLYLTATQESKTVLHASTGLVVVGLAMHIYEGDGCLDYCPKSVNYNPVCGTNYVTYINPTYLLCQKKCGEPKTSGREPGEGEMELDRQSLDEWAKDKPLSILQLDPADRAVLKIAGKK</sequence>
<dbReference type="CDD" id="cd00104">
    <property type="entry name" value="KAZAL_FS"/>
    <property type="match status" value="1"/>
</dbReference>
<evidence type="ECO:0000313" key="2">
    <source>
        <dbReference type="EMBL" id="KAG7175230.1"/>
    </source>
</evidence>
<dbReference type="SUPFAM" id="SSF100895">
    <property type="entry name" value="Kazal-type serine protease inhibitors"/>
    <property type="match status" value="1"/>
</dbReference>
<dbReference type="InterPro" id="IPR002350">
    <property type="entry name" value="Kazal_dom"/>
</dbReference>
<gene>
    <name evidence="2" type="ORF">Hamer_G001257</name>
</gene>
<protein>
    <recommendedName>
        <fullName evidence="1">Kazal-like domain-containing protein</fullName>
    </recommendedName>
</protein>
<organism evidence="2 3">
    <name type="scientific">Homarus americanus</name>
    <name type="common">American lobster</name>
    <dbReference type="NCBI Taxonomy" id="6706"/>
    <lineage>
        <taxon>Eukaryota</taxon>
        <taxon>Metazoa</taxon>
        <taxon>Ecdysozoa</taxon>
        <taxon>Arthropoda</taxon>
        <taxon>Crustacea</taxon>
        <taxon>Multicrustacea</taxon>
        <taxon>Malacostraca</taxon>
        <taxon>Eumalacostraca</taxon>
        <taxon>Eucarida</taxon>
        <taxon>Decapoda</taxon>
        <taxon>Pleocyemata</taxon>
        <taxon>Astacidea</taxon>
        <taxon>Nephropoidea</taxon>
        <taxon>Nephropidae</taxon>
        <taxon>Homarus</taxon>
    </lineage>
</organism>